<organism evidence="1 2">
    <name type="scientific">Amniculicola lignicola CBS 123094</name>
    <dbReference type="NCBI Taxonomy" id="1392246"/>
    <lineage>
        <taxon>Eukaryota</taxon>
        <taxon>Fungi</taxon>
        <taxon>Dikarya</taxon>
        <taxon>Ascomycota</taxon>
        <taxon>Pezizomycotina</taxon>
        <taxon>Dothideomycetes</taxon>
        <taxon>Pleosporomycetidae</taxon>
        <taxon>Pleosporales</taxon>
        <taxon>Amniculicolaceae</taxon>
        <taxon>Amniculicola</taxon>
    </lineage>
</organism>
<dbReference type="EMBL" id="ML977609">
    <property type="protein sequence ID" value="KAF1997850.1"/>
    <property type="molecule type" value="Genomic_DNA"/>
</dbReference>
<accession>A0A6A5W7C4</accession>
<dbReference type="OrthoDB" id="3659804at2759"/>
<dbReference type="AlphaFoldDB" id="A0A6A5W7C4"/>
<sequence length="405" mass="45790">MTKDQVPATLECALDLLADEDALNAAGSHKDRRYVAINVPNTTSLDIDPSAYGLLGPCGSPYRMPLALLPEAIRRIHACAIGEGNYINPWTMYCFQEWTLLYRFDFLLYEFTYSNHPNPKPIKEIFLLSERCLPDAFYTTVDMEADFGRADFKPYRIPIEYGGRPKAASSERLSSARLLSDNDAMCHYVRNAGCYSSSQMSTQWVALVSVSIAGLIESKRRSYYTASHHFPYMSSPQSPLQHFTPLRAASPVTYYGPTLTPAQFRRVFSTCSKRLMLFDIIGTEGPDIYGPVYVVPTEGVSVTTTQLDEYKTAAELGHHRCQRVNRKPRLSHLVHSSCHISQYTVSDPGPMLGDGDWSALWALLDHNTRMESFEHPQNILRQPDEYQYTVTRQKSVGTADFKQYN</sequence>
<evidence type="ECO:0000313" key="1">
    <source>
        <dbReference type="EMBL" id="KAF1997850.1"/>
    </source>
</evidence>
<evidence type="ECO:0000313" key="2">
    <source>
        <dbReference type="Proteomes" id="UP000799779"/>
    </source>
</evidence>
<reference evidence="1" key="1">
    <citation type="journal article" date="2020" name="Stud. Mycol.">
        <title>101 Dothideomycetes genomes: a test case for predicting lifestyles and emergence of pathogens.</title>
        <authorList>
            <person name="Haridas S."/>
            <person name="Albert R."/>
            <person name="Binder M."/>
            <person name="Bloem J."/>
            <person name="Labutti K."/>
            <person name="Salamov A."/>
            <person name="Andreopoulos B."/>
            <person name="Baker S."/>
            <person name="Barry K."/>
            <person name="Bills G."/>
            <person name="Bluhm B."/>
            <person name="Cannon C."/>
            <person name="Castanera R."/>
            <person name="Culley D."/>
            <person name="Daum C."/>
            <person name="Ezra D."/>
            <person name="Gonzalez J."/>
            <person name="Henrissat B."/>
            <person name="Kuo A."/>
            <person name="Liang C."/>
            <person name="Lipzen A."/>
            <person name="Lutzoni F."/>
            <person name="Magnuson J."/>
            <person name="Mondo S."/>
            <person name="Nolan M."/>
            <person name="Ohm R."/>
            <person name="Pangilinan J."/>
            <person name="Park H.-J."/>
            <person name="Ramirez L."/>
            <person name="Alfaro M."/>
            <person name="Sun H."/>
            <person name="Tritt A."/>
            <person name="Yoshinaga Y."/>
            <person name="Zwiers L.-H."/>
            <person name="Turgeon B."/>
            <person name="Goodwin S."/>
            <person name="Spatafora J."/>
            <person name="Crous P."/>
            <person name="Grigoriev I."/>
        </authorList>
    </citation>
    <scope>NUCLEOTIDE SEQUENCE</scope>
    <source>
        <strain evidence="1">CBS 123094</strain>
    </source>
</reference>
<dbReference type="Proteomes" id="UP000799779">
    <property type="component" value="Unassembled WGS sequence"/>
</dbReference>
<protein>
    <submittedName>
        <fullName evidence="1">Uncharacterized protein</fullName>
    </submittedName>
</protein>
<gene>
    <name evidence="1" type="ORF">P154DRAFT_578584</name>
</gene>
<name>A0A6A5W7C4_9PLEO</name>
<keyword evidence="2" id="KW-1185">Reference proteome</keyword>
<proteinExistence type="predicted"/>